<dbReference type="InterPro" id="IPR015424">
    <property type="entry name" value="PyrdxlP-dep_Trfase"/>
</dbReference>
<evidence type="ECO:0000313" key="8">
    <source>
        <dbReference type="EMBL" id="KIL47521.1"/>
    </source>
</evidence>
<evidence type="ECO:0000313" key="9">
    <source>
        <dbReference type="Proteomes" id="UP000031972"/>
    </source>
</evidence>
<dbReference type="SUPFAM" id="SSF53383">
    <property type="entry name" value="PLP-dependent transferases"/>
    <property type="match status" value="1"/>
</dbReference>
<accession>A0A0C2VSX6</accession>
<dbReference type="InterPro" id="IPR015422">
    <property type="entry name" value="PyrdxlP-dep_Trfase_small"/>
</dbReference>
<dbReference type="EMBL" id="JXRR01000014">
    <property type="protein sequence ID" value="KIL47521.1"/>
    <property type="molecule type" value="Genomic_DNA"/>
</dbReference>
<reference evidence="8 9" key="1">
    <citation type="submission" date="2015-01" db="EMBL/GenBank/DDBJ databases">
        <title>Jeotgalibacillus campisalis genome sequencing.</title>
        <authorList>
            <person name="Goh K.M."/>
            <person name="Chan K.-G."/>
            <person name="Yaakop A.S."/>
            <person name="Ee R."/>
            <person name="Gan H.M."/>
            <person name="Chan C.S."/>
        </authorList>
    </citation>
    <scope>NUCLEOTIDE SEQUENCE [LARGE SCALE GENOMIC DNA]</scope>
    <source>
        <strain evidence="8 9">SF-57</strain>
    </source>
</reference>
<evidence type="ECO:0000256" key="4">
    <source>
        <dbReference type="ARBA" id="ARBA00022679"/>
    </source>
</evidence>
<evidence type="ECO:0000259" key="7">
    <source>
        <dbReference type="Pfam" id="PF00155"/>
    </source>
</evidence>
<sequence>MTSKINPNVQKLEISGIRQFFNRISHVDDMISLTIGQPDFKTPQHIKDTAIQAINENFTSYTHNAGFIELRQAISSFMNVKYNLLYNPENEIIVTNGASQAIDTALRTVLMPGDEVILPSPVYPGYTPIINQCGAVPVLIDITETQFKLTASQIENAVTPKTKCIILPYPSNPTGVSLLKSELEDIARVVKENDLIIVADEIYSELTYDRKHVSIGTIIKEHTITINGLSKSHAMTGWRIGVLMAPEWIAKECLKVHQYSVSCASSISQKAAIAAFTTGINDALPMRDEYRKRRKLTGDYLKSLNFKTIEPDGAFYYLAGIPSTMSSFDFALLLAEQAKVGVIPGTAFGEHGEGFIRISYACSELSIHLAFERISKFLQNR</sequence>
<dbReference type="Proteomes" id="UP000031972">
    <property type="component" value="Unassembled WGS sequence"/>
</dbReference>
<dbReference type="Gene3D" id="3.40.640.10">
    <property type="entry name" value="Type I PLP-dependent aspartate aminotransferase-like (Major domain)"/>
    <property type="match status" value="1"/>
</dbReference>
<protein>
    <recommendedName>
        <fullName evidence="6">Aminotransferase</fullName>
        <ecNumber evidence="6">2.6.1.-</ecNumber>
    </recommendedName>
</protein>
<gene>
    <name evidence="8" type="ORF">KR50_16880</name>
</gene>
<evidence type="ECO:0000256" key="5">
    <source>
        <dbReference type="ARBA" id="ARBA00022898"/>
    </source>
</evidence>
<evidence type="ECO:0000256" key="6">
    <source>
        <dbReference type="RuleBase" id="RU000481"/>
    </source>
</evidence>
<dbReference type="OrthoDB" id="9802328at2"/>
<dbReference type="InterPro" id="IPR004839">
    <property type="entry name" value="Aminotransferase_I/II_large"/>
</dbReference>
<dbReference type="FunFam" id="3.40.640.10:FF:000033">
    <property type="entry name" value="Aspartate aminotransferase"/>
    <property type="match status" value="1"/>
</dbReference>
<keyword evidence="3 6" id="KW-0032">Aminotransferase</keyword>
<comment type="similarity">
    <text evidence="2 6">Belongs to the class-I pyridoxal-phosphate-dependent aminotransferase family.</text>
</comment>
<proteinExistence type="inferred from homology"/>
<dbReference type="PATRIC" id="fig|220754.4.peg.1708"/>
<dbReference type="RefSeq" id="WP_041057124.1">
    <property type="nucleotide sequence ID" value="NZ_JXRR01000014.1"/>
</dbReference>
<comment type="caution">
    <text evidence="8">The sequence shown here is derived from an EMBL/GenBank/DDBJ whole genome shotgun (WGS) entry which is preliminary data.</text>
</comment>
<keyword evidence="9" id="KW-1185">Reference proteome</keyword>
<evidence type="ECO:0000256" key="1">
    <source>
        <dbReference type="ARBA" id="ARBA00001933"/>
    </source>
</evidence>
<dbReference type="EC" id="2.6.1.-" evidence="6"/>
<dbReference type="Pfam" id="PF00155">
    <property type="entry name" value="Aminotran_1_2"/>
    <property type="match status" value="1"/>
</dbReference>
<organism evidence="8 9">
    <name type="scientific">Jeotgalibacillus campisalis</name>
    <dbReference type="NCBI Taxonomy" id="220754"/>
    <lineage>
        <taxon>Bacteria</taxon>
        <taxon>Bacillati</taxon>
        <taxon>Bacillota</taxon>
        <taxon>Bacilli</taxon>
        <taxon>Bacillales</taxon>
        <taxon>Caryophanaceae</taxon>
        <taxon>Jeotgalibacillus</taxon>
    </lineage>
</organism>
<dbReference type="AlphaFoldDB" id="A0A0C2VSX6"/>
<dbReference type="Gene3D" id="3.90.1150.10">
    <property type="entry name" value="Aspartate Aminotransferase, domain 1"/>
    <property type="match status" value="1"/>
</dbReference>
<dbReference type="InterPro" id="IPR015421">
    <property type="entry name" value="PyrdxlP-dep_Trfase_major"/>
</dbReference>
<evidence type="ECO:0000256" key="2">
    <source>
        <dbReference type="ARBA" id="ARBA00007441"/>
    </source>
</evidence>
<dbReference type="GO" id="GO:0030170">
    <property type="term" value="F:pyridoxal phosphate binding"/>
    <property type="evidence" value="ECO:0007669"/>
    <property type="project" value="InterPro"/>
</dbReference>
<dbReference type="PROSITE" id="PS00105">
    <property type="entry name" value="AA_TRANSFER_CLASS_1"/>
    <property type="match status" value="1"/>
</dbReference>
<name>A0A0C2VSX6_9BACL</name>
<dbReference type="PANTHER" id="PTHR46383">
    <property type="entry name" value="ASPARTATE AMINOTRANSFERASE"/>
    <property type="match status" value="1"/>
</dbReference>
<keyword evidence="4 6" id="KW-0808">Transferase</keyword>
<dbReference type="PANTHER" id="PTHR46383:SF4">
    <property type="entry name" value="AMINOTRANSFERASE"/>
    <property type="match status" value="1"/>
</dbReference>
<dbReference type="GO" id="GO:0006520">
    <property type="term" value="P:amino acid metabolic process"/>
    <property type="evidence" value="ECO:0007669"/>
    <property type="project" value="InterPro"/>
</dbReference>
<keyword evidence="5" id="KW-0663">Pyridoxal phosphate</keyword>
<evidence type="ECO:0000256" key="3">
    <source>
        <dbReference type="ARBA" id="ARBA00022576"/>
    </source>
</evidence>
<feature type="domain" description="Aminotransferase class I/classII large" evidence="7">
    <location>
        <begin position="29"/>
        <end position="373"/>
    </location>
</feature>
<dbReference type="InterPro" id="IPR050596">
    <property type="entry name" value="AspAT/PAT-like"/>
</dbReference>
<dbReference type="InterPro" id="IPR004838">
    <property type="entry name" value="NHTrfase_class1_PyrdxlP-BS"/>
</dbReference>
<dbReference type="CDD" id="cd00609">
    <property type="entry name" value="AAT_like"/>
    <property type="match status" value="1"/>
</dbReference>
<dbReference type="GO" id="GO:0008483">
    <property type="term" value="F:transaminase activity"/>
    <property type="evidence" value="ECO:0007669"/>
    <property type="project" value="UniProtKB-KW"/>
</dbReference>
<comment type="cofactor">
    <cofactor evidence="1 6">
        <name>pyridoxal 5'-phosphate</name>
        <dbReference type="ChEBI" id="CHEBI:597326"/>
    </cofactor>
</comment>